<organism evidence="1 2">
    <name type="scientific">Cesiribacter andamanensis AMV16</name>
    <dbReference type="NCBI Taxonomy" id="1279009"/>
    <lineage>
        <taxon>Bacteria</taxon>
        <taxon>Pseudomonadati</taxon>
        <taxon>Bacteroidota</taxon>
        <taxon>Cytophagia</taxon>
        <taxon>Cytophagales</taxon>
        <taxon>Cesiribacteraceae</taxon>
        <taxon>Cesiribacter</taxon>
    </lineage>
</organism>
<dbReference type="RefSeq" id="WP_009196886.1">
    <property type="nucleotide sequence ID" value="NZ_AODQ01000121.1"/>
</dbReference>
<gene>
    <name evidence="1" type="ORF">ADICEAN_03505</name>
</gene>
<dbReference type="EMBL" id="AODQ01000121">
    <property type="protein sequence ID" value="EMR01372.1"/>
    <property type="molecule type" value="Genomic_DNA"/>
</dbReference>
<accession>M7N234</accession>
<proteinExistence type="predicted"/>
<dbReference type="STRING" id="1279009.ADICEAN_03505"/>
<name>M7N234_9BACT</name>
<dbReference type="Gene3D" id="1.10.150.900">
    <property type="match status" value="1"/>
</dbReference>
<dbReference type="SUPFAM" id="SSF53187">
    <property type="entry name" value="Zn-dependent exopeptidases"/>
    <property type="match status" value="1"/>
</dbReference>
<reference evidence="1 2" key="1">
    <citation type="journal article" date="2013" name="Genome Announc.">
        <title>Draft Genome Sequence of Cesiribacter andamanensis Strain AMV16T, Isolated from a Soil Sample from a Mud Volcano in the Andaman Islands, India.</title>
        <authorList>
            <person name="Shivaji S."/>
            <person name="Ara S."/>
            <person name="Begum Z."/>
            <person name="Srinivas T.N."/>
            <person name="Singh A."/>
            <person name="Kumar Pinnaka A."/>
        </authorList>
    </citation>
    <scope>NUCLEOTIDE SEQUENCE [LARGE SCALE GENOMIC DNA]</scope>
    <source>
        <strain evidence="1 2">AMV16</strain>
    </source>
</reference>
<dbReference type="Proteomes" id="UP000011910">
    <property type="component" value="Unassembled WGS sequence"/>
</dbReference>
<protein>
    <submittedName>
        <fullName evidence="1">Uncharacterized protein</fullName>
    </submittedName>
</protein>
<keyword evidence="2" id="KW-1185">Reference proteome</keyword>
<evidence type="ECO:0000313" key="1">
    <source>
        <dbReference type="EMBL" id="EMR01372.1"/>
    </source>
</evidence>
<sequence>MPAATVIPILFPATTDNTYFRHHDVPTYGMMPFLINEELIKTVHSRDECLPVAALEQGIRIYTSMLHRLVEEGARKHRRLLNAEYLKSILVED</sequence>
<comment type="caution">
    <text evidence="1">The sequence shown here is derived from an EMBL/GenBank/DDBJ whole genome shotgun (WGS) entry which is preliminary data.</text>
</comment>
<dbReference type="eggNOG" id="COG0624">
    <property type="taxonomic scope" value="Bacteria"/>
</dbReference>
<evidence type="ECO:0000313" key="2">
    <source>
        <dbReference type="Proteomes" id="UP000011910"/>
    </source>
</evidence>
<dbReference type="OrthoDB" id="9792335at2"/>
<dbReference type="AlphaFoldDB" id="M7N234"/>